<dbReference type="AlphaFoldDB" id="A0A179S4Z8"/>
<evidence type="ECO:0000313" key="5">
    <source>
        <dbReference type="EMBL" id="OAS20053.1"/>
    </source>
</evidence>
<dbReference type="InterPro" id="IPR011663">
    <property type="entry name" value="UTRA"/>
</dbReference>
<dbReference type="GO" id="GO:0045892">
    <property type="term" value="P:negative regulation of DNA-templated transcription"/>
    <property type="evidence" value="ECO:0007669"/>
    <property type="project" value="TreeGrafter"/>
</dbReference>
<dbReference type="SUPFAM" id="SSF46785">
    <property type="entry name" value="Winged helix' DNA-binding domain"/>
    <property type="match status" value="1"/>
</dbReference>
<dbReference type="STRING" id="427683.A5481_23375"/>
<dbReference type="GO" id="GO:0003677">
    <property type="term" value="F:DNA binding"/>
    <property type="evidence" value="ECO:0007669"/>
    <property type="project" value="UniProtKB-KW"/>
</dbReference>
<sequence>METRYAYVARLLTEAIADGRYPVGSLLPNEHDLADQFAVSRSTVRAAMRELQNSGLISRRKSAGTRVEAATASPASGFSQNLESIEAVQQFGAETERHVQGVADIVADADLAAALDCQPGRRWLRVSFLRRIPDTPEAPPICWTDVYLDADYAEPLRERIASHSGIFGTLLEAVSGRRIVEIRQSIRAVGVPAACACALQAEPGSHALAIRRQYFLSPHGMAEVSLSIHPAERYSYQSVLKRHAGDPSDPADMPRA</sequence>
<dbReference type="RefSeq" id="WP_048435646.1">
    <property type="nucleotide sequence ID" value="NZ_LWHQ01000047.1"/>
</dbReference>
<dbReference type="PANTHER" id="PTHR44846">
    <property type="entry name" value="MANNOSYL-D-GLYCERATE TRANSPORT/METABOLISM SYSTEM REPRESSOR MNGR-RELATED"/>
    <property type="match status" value="1"/>
</dbReference>
<keyword evidence="2" id="KW-0238">DNA-binding</keyword>
<evidence type="ECO:0000259" key="4">
    <source>
        <dbReference type="PROSITE" id="PS50949"/>
    </source>
</evidence>
<dbReference type="Gene3D" id="1.10.10.10">
    <property type="entry name" value="Winged helix-like DNA-binding domain superfamily/Winged helix DNA-binding domain"/>
    <property type="match status" value="1"/>
</dbReference>
<dbReference type="GO" id="GO:0003700">
    <property type="term" value="F:DNA-binding transcription factor activity"/>
    <property type="evidence" value="ECO:0007669"/>
    <property type="project" value="InterPro"/>
</dbReference>
<dbReference type="PRINTS" id="PR00035">
    <property type="entry name" value="HTHGNTR"/>
</dbReference>
<organism evidence="5 6">
    <name type="scientific">Methylobacterium platani</name>
    <dbReference type="NCBI Taxonomy" id="427683"/>
    <lineage>
        <taxon>Bacteria</taxon>
        <taxon>Pseudomonadati</taxon>
        <taxon>Pseudomonadota</taxon>
        <taxon>Alphaproteobacteria</taxon>
        <taxon>Hyphomicrobiales</taxon>
        <taxon>Methylobacteriaceae</taxon>
        <taxon>Methylobacterium</taxon>
    </lineage>
</organism>
<evidence type="ECO:0000256" key="3">
    <source>
        <dbReference type="ARBA" id="ARBA00023163"/>
    </source>
</evidence>
<evidence type="ECO:0000313" key="6">
    <source>
        <dbReference type="Proteomes" id="UP000078316"/>
    </source>
</evidence>
<dbReference type="InterPro" id="IPR036388">
    <property type="entry name" value="WH-like_DNA-bd_sf"/>
</dbReference>
<dbReference type="CDD" id="cd07377">
    <property type="entry name" value="WHTH_GntR"/>
    <property type="match status" value="1"/>
</dbReference>
<comment type="caution">
    <text evidence="5">The sequence shown here is derived from an EMBL/GenBank/DDBJ whole genome shotgun (WGS) entry which is preliminary data.</text>
</comment>
<dbReference type="PROSITE" id="PS50949">
    <property type="entry name" value="HTH_GNTR"/>
    <property type="match status" value="1"/>
</dbReference>
<name>A0A179S4Z8_9HYPH</name>
<dbReference type="InterPro" id="IPR000524">
    <property type="entry name" value="Tscrpt_reg_HTH_GntR"/>
</dbReference>
<dbReference type="SUPFAM" id="SSF64288">
    <property type="entry name" value="Chorismate lyase-like"/>
    <property type="match status" value="1"/>
</dbReference>
<protein>
    <submittedName>
        <fullName evidence="5">GntR family transcriptional regulator</fullName>
    </submittedName>
</protein>
<keyword evidence="1" id="KW-0805">Transcription regulation</keyword>
<keyword evidence="3" id="KW-0804">Transcription</keyword>
<evidence type="ECO:0000256" key="2">
    <source>
        <dbReference type="ARBA" id="ARBA00023125"/>
    </source>
</evidence>
<proteinExistence type="predicted"/>
<dbReference type="EMBL" id="LWHQ01000047">
    <property type="protein sequence ID" value="OAS20053.1"/>
    <property type="molecule type" value="Genomic_DNA"/>
</dbReference>
<dbReference type="InterPro" id="IPR050679">
    <property type="entry name" value="Bact_HTH_transcr_reg"/>
</dbReference>
<evidence type="ECO:0000256" key="1">
    <source>
        <dbReference type="ARBA" id="ARBA00023015"/>
    </source>
</evidence>
<dbReference type="Pfam" id="PF00392">
    <property type="entry name" value="GntR"/>
    <property type="match status" value="1"/>
</dbReference>
<dbReference type="OrthoDB" id="9808698at2"/>
<accession>A0A179S4Z8</accession>
<gene>
    <name evidence="5" type="ORF">A5481_23375</name>
</gene>
<dbReference type="PANTHER" id="PTHR44846:SF17">
    <property type="entry name" value="GNTR-FAMILY TRANSCRIPTIONAL REGULATOR"/>
    <property type="match status" value="1"/>
</dbReference>
<feature type="domain" description="HTH gntR-type" evidence="4">
    <location>
        <begin position="2"/>
        <end position="70"/>
    </location>
</feature>
<dbReference type="SMART" id="SM00345">
    <property type="entry name" value="HTH_GNTR"/>
    <property type="match status" value="1"/>
</dbReference>
<dbReference type="Pfam" id="PF07702">
    <property type="entry name" value="UTRA"/>
    <property type="match status" value="1"/>
</dbReference>
<dbReference type="Proteomes" id="UP000078316">
    <property type="component" value="Unassembled WGS sequence"/>
</dbReference>
<dbReference type="InterPro" id="IPR028978">
    <property type="entry name" value="Chorismate_lyase_/UTRA_dom_sf"/>
</dbReference>
<reference evidence="5 6" key="1">
    <citation type="submission" date="2016-04" db="EMBL/GenBank/DDBJ databases">
        <authorList>
            <person name="Evans L.H."/>
            <person name="Alamgir A."/>
            <person name="Owens N."/>
            <person name="Weber N.D."/>
            <person name="Virtaneva K."/>
            <person name="Barbian K."/>
            <person name="Babar A."/>
            <person name="Rosenke K."/>
        </authorList>
    </citation>
    <scope>NUCLEOTIDE SEQUENCE [LARGE SCALE GENOMIC DNA]</scope>
    <source>
        <strain evidence="5 6">PMB02</strain>
    </source>
</reference>
<dbReference type="Gene3D" id="3.40.1410.10">
    <property type="entry name" value="Chorismate lyase-like"/>
    <property type="match status" value="1"/>
</dbReference>
<dbReference type="SMART" id="SM00866">
    <property type="entry name" value="UTRA"/>
    <property type="match status" value="1"/>
</dbReference>
<dbReference type="InterPro" id="IPR036390">
    <property type="entry name" value="WH_DNA-bd_sf"/>
</dbReference>